<dbReference type="SMART" id="SM00339">
    <property type="entry name" value="FH"/>
    <property type="match status" value="1"/>
</dbReference>
<evidence type="ECO:0000256" key="5">
    <source>
        <dbReference type="ARBA" id="ARBA00023015"/>
    </source>
</evidence>
<feature type="DNA-binding region" description="Fork-head" evidence="9">
    <location>
        <begin position="171"/>
        <end position="263"/>
    </location>
</feature>
<dbReference type="PROSITE" id="PS50039">
    <property type="entry name" value="FORK_HEAD_3"/>
    <property type="match status" value="1"/>
</dbReference>
<feature type="region of interest" description="Disordered" evidence="10">
    <location>
        <begin position="1"/>
        <end position="34"/>
    </location>
</feature>
<dbReference type="Gene3D" id="1.10.10.10">
    <property type="entry name" value="Winged helix-like DNA-binding domain superfamily/Winged helix DNA-binding domain"/>
    <property type="match status" value="1"/>
</dbReference>
<comment type="caution">
    <text evidence="12">The sequence shown here is derived from an EMBL/GenBank/DDBJ whole genome shotgun (WGS) entry which is preliminary data.</text>
</comment>
<proteinExistence type="predicted"/>
<dbReference type="AlphaFoldDB" id="A0A3D8RQD5"/>
<comment type="subcellular location">
    <subcellularLocation>
        <location evidence="2">Cytoplasm</location>
    </subcellularLocation>
    <subcellularLocation>
        <location evidence="1 9">Nucleus</location>
    </subcellularLocation>
</comment>
<dbReference type="InterPro" id="IPR036390">
    <property type="entry name" value="WH_DNA-bd_sf"/>
</dbReference>
<evidence type="ECO:0000256" key="1">
    <source>
        <dbReference type="ARBA" id="ARBA00004123"/>
    </source>
</evidence>
<dbReference type="GO" id="GO:0005634">
    <property type="term" value="C:nucleus"/>
    <property type="evidence" value="ECO:0007669"/>
    <property type="project" value="UniProtKB-SubCell"/>
</dbReference>
<dbReference type="OrthoDB" id="5954824at2759"/>
<dbReference type="SUPFAM" id="SSF46785">
    <property type="entry name" value="Winged helix' DNA-binding domain"/>
    <property type="match status" value="1"/>
</dbReference>
<evidence type="ECO:0000313" key="12">
    <source>
        <dbReference type="EMBL" id="RDW76021.1"/>
    </source>
</evidence>
<dbReference type="PANTHER" id="PTHR45767:SF2">
    <property type="entry name" value="FORKHEAD BOX PROTEIN O"/>
    <property type="match status" value="1"/>
</dbReference>
<feature type="region of interest" description="Disordered" evidence="10">
    <location>
        <begin position="121"/>
        <end position="167"/>
    </location>
</feature>
<dbReference type="InterPro" id="IPR036388">
    <property type="entry name" value="WH-like_DNA-bd_sf"/>
</dbReference>
<dbReference type="InterPro" id="IPR001766">
    <property type="entry name" value="Fork_head_dom"/>
</dbReference>
<feature type="region of interest" description="Disordered" evidence="10">
    <location>
        <begin position="258"/>
        <end position="297"/>
    </location>
</feature>
<name>A0A3D8RQD5_9HELO</name>
<evidence type="ECO:0000256" key="10">
    <source>
        <dbReference type="SAM" id="MobiDB-lite"/>
    </source>
</evidence>
<keyword evidence="8 9" id="KW-0539">Nucleus</keyword>
<keyword evidence="4" id="KW-0963">Cytoplasm</keyword>
<evidence type="ECO:0000256" key="6">
    <source>
        <dbReference type="ARBA" id="ARBA00023125"/>
    </source>
</evidence>
<keyword evidence="7" id="KW-0804">Transcription</keyword>
<feature type="compositionally biased region" description="Polar residues" evidence="10">
    <location>
        <begin position="13"/>
        <end position="22"/>
    </location>
</feature>
<dbReference type="PANTHER" id="PTHR45767">
    <property type="entry name" value="FORKHEAD BOX PROTEIN O"/>
    <property type="match status" value="1"/>
</dbReference>
<reference evidence="12 13" key="1">
    <citation type="journal article" date="2018" name="IMA Fungus">
        <title>IMA Genome-F 9: Draft genome sequence of Annulohypoxylon stygium, Aspergillus mulundensis, Berkeleyomyces basicola (syn. Thielaviopsis basicola), Ceratocystis smalleyi, two Cercospora beticola strains, Coleophoma cylindrospora, Fusarium fracticaudum, Phialophora cf. hyalina, and Morchella septimelata.</title>
        <authorList>
            <person name="Wingfield B.D."/>
            <person name="Bills G.F."/>
            <person name="Dong Y."/>
            <person name="Huang W."/>
            <person name="Nel W.J."/>
            <person name="Swalarsk-Parry B.S."/>
            <person name="Vaghefi N."/>
            <person name="Wilken P.M."/>
            <person name="An Z."/>
            <person name="de Beer Z.W."/>
            <person name="De Vos L."/>
            <person name="Chen L."/>
            <person name="Duong T.A."/>
            <person name="Gao Y."/>
            <person name="Hammerbacher A."/>
            <person name="Kikkert J.R."/>
            <person name="Li Y."/>
            <person name="Li H."/>
            <person name="Li K."/>
            <person name="Li Q."/>
            <person name="Liu X."/>
            <person name="Ma X."/>
            <person name="Naidoo K."/>
            <person name="Pethybridge S.J."/>
            <person name="Sun J."/>
            <person name="Steenkamp E.T."/>
            <person name="van der Nest M.A."/>
            <person name="van Wyk S."/>
            <person name="Wingfield M.J."/>
            <person name="Xiong C."/>
            <person name="Yue Q."/>
            <person name="Zhang X."/>
        </authorList>
    </citation>
    <scope>NUCLEOTIDE SEQUENCE [LARGE SCALE GENOMIC DNA]</scope>
    <source>
        <strain evidence="12 13">BP5796</strain>
    </source>
</reference>
<dbReference type="Pfam" id="PF00250">
    <property type="entry name" value="Forkhead"/>
    <property type="match status" value="1"/>
</dbReference>
<keyword evidence="6 9" id="KW-0238">DNA-binding</keyword>
<evidence type="ECO:0000256" key="4">
    <source>
        <dbReference type="ARBA" id="ARBA00022490"/>
    </source>
</evidence>
<keyword evidence="13" id="KW-1185">Reference proteome</keyword>
<gene>
    <name evidence="12" type="ORF">BP5796_06842</name>
</gene>
<evidence type="ECO:0000259" key="11">
    <source>
        <dbReference type="PROSITE" id="PS50039"/>
    </source>
</evidence>
<feature type="domain" description="Fork-head" evidence="11">
    <location>
        <begin position="171"/>
        <end position="263"/>
    </location>
</feature>
<evidence type="ECO:0000256" key="2">
    <source>
        <dbReference type="ARBA" id="ARBA00004496"/>
    </source>
</evidence>
<dbReference type="GO" id="GO:0000978">
    <property type="term" value="F:RNA polymerase II cis-regulatory region sequence-specific DNA binding"/>
    <property type="evidence" value="ECO:0007669"/>
    <property type="project" value="TreeGrafter"/>
</dbReference>
<evidence type="ECO:0000313" key="13">
    <source>
        <dbReference type="Proteomes" id="UP000256328"/>
    </source>
</evidence>
<dbReference type="GO" id="GO:0005737">
    <property type="term" value="C:cytoplasm"/>
    <property type="evidence" value="ECO:0007669"/>
    <property type="project" value="UniProtKB-SubCell"/>
</dbReference>
<keyword evidence="3" id="KW-0217">Developmental protein</keyword>
<dbReference type="Proteomes" id="UP000256328">
    <property type="component" value="Unassembled WGS sequence"/>
</dbReference>
<organism evidence="12 13">
    <name type="scientific">Coleophoma crateriformis</name>
    <dbReference type="NCBI Taxonomy" id="565419"/>
    <lineage>
        <taxon>Eukaryota</taxon>
        <taxon>Fungi</taxon>
        <taxon>Dikarya</taxon>
        <taxon>Ascomycota</taxon>
        <taxon>Pezizomycotina</taxon>
        <taxon>Leotiomycetes</taxon>
        <taxon>Helotiales</taxon>
        <taxon>Dermateaceae</taxon>
        <taxon>Coleophoma</taxon>
    </lineage>
</organism>
<evidence type="ECO:0000256" key="3">
    <source>
        <dbReference type="ARBA" id="ARBA00022473"/>
    </source>
</evidence>
<keyword evidence="5" id="KW-0805">Transcription regulation</keyword>
<dbReference type="GO" id="GO:0000981">
    <property type="term" value="F:DNA-binding transcription factor activity, RNA polymerase II-specific"/>
    <property type="evidence" value="ECO:0007669"/>
    <property type="project" value="TreeGrafter"/>
</dbReference>
<evidence type="ECO:0000256" key="7">
    <source>
        <dbReference type="ARBA" id="ARBA00023163"/>
    </source>
</evidence>
<evidence type="ECO:0000256" key="8">
    <source>
        <dbReference type="ARBA" id="ARBA00023242"/>
    </source>
</evidence>
<protein>
    <recommendedName>
        <fullName evidence="11">Fork-head domain-containing protein</fullName>
    </recommendedName>
</protein>
<sequence>MAYPMISDHHQHNQAACTSPQRFRSAAPRSEAQENFSQAFGGLPSIADYRPAMNSVYDPFDIYMESFNHSSGAMNSPGHSSWMAPSGLQDIQHFDSTSFTPSALQNIQHIDYKDFAPSDNYTHSQASDFDGANSFPTPDTSSSEDDDSSPPAIATPDESVSERSGEVDEPYSRLIYRALMSKPDHSMVLRDIYAWFRENTSKADSSSKGWMNSIRHNLSMNAAFKKTNRKVAGGETKRSAEWVLEPFAVEFGIQSTTRYRQKPAAKKSSKSREPPGPGQSSCRKGVPGSSKSNADRVYKYAEVSQPREVQYQYPTPRSPMLDETTSPSAYPVYPLNTFAENSYENMVGLDFENVQDAQYLDDSTFHCDQEFFYDGGYTVFPNSHH</sequence>
<feature type="compositionally biased region" description="Basic residues" evidence="10">
    <location>
        <begin position="259"/>
        <end position="269"/>
    </location>
</feature>
<dbReference type="EMBL" id="PDLN01000009">
    <property type="protein sequence ID" value="RDW76021.1"/>
    <property type="molecule type" value="Genomic_DNA"/>
</dbReference>
<evidence type="ECO:0000256" key="9">
    <source>
        <dbReference type="PROSITE-ProRule" id="PRU00089"/>
    </source>
</evidence>
<accession>A0A3D8RQD5</accession>